<evidence type="ECO:0000256" key="1">
    <source>
        <dbReference type="ARBA" id="ARBA00004123"/>
    </source>
</evidence>
<reference evidence="5" key="1">
    <citation type="journal article" date="2019" name="bioRxiv">
        <title>The Genome of the Zebra Mussel, Dreissena polymorpha: A Resource for Invasive Species Research.</title>
        <authorList>
            <person name="McCartney M.A."/>
            <person name="Auch B."/>
            <person name="Kono T."/>
            <person name="Mallez S."/>
            <person name="Zhang Y."/>
            <person name="Obille A."/>
            <person name="Becker A."/>
            <person name="Abrahante J.E."/>
            <person name="Garbe J."/>
            <person name="Badalamenti J.P."/>
            <person name="Herman A."/>
            <person name="Mangelson H."/>
            <person name="Liachko I."/>
            <person name="Sullivan S."/>
            <person name="Sone E.D."/>
            <person name="Koren S."/>
            <person name="Silverstein K.A.T."/>
            <person name="Beckman K.B."/>
            <person name="Gohl D.M."/>
        </authorList>
    </citation>
    <scope>NUCLEOTIDE SEQUENCE</scope>
    <source>
        <strain evidence="5">Duluth1</strain>
        <tissue evidence="5">Whole animal</tissue>
    </source>
</reference>
<evidence type="ECO:0000259" key="4">
    <source>
        <dbReference type="Pfam" id="PF16837"/>
    </source>
</evidence>
<dbReference type="InterPro" id="IPR051421">
    <property type="entry name" value="RNA_Proc_DNA_Dmg_Regulator"/>
</dbReference>
<feature type="domain" description="SF3A3" evidence="4">
    <location>
        <begin position="128"/>
        <end position="177"/>
    </location>
</feature>
<comment type="subcellular location">
    <subcellularLocation>
        <location evidence="1">Nucleus</location>
    </subcellularLocation>
</comment>
<keyword evidence="6" id="KW-1185">Reference proteome</keyword>
<accession>A0A9D4D6H3</accession>
<feature type="non-terminal residue" evidence="5">
    <location>
        <position position="1"/>
    </location>
</feature>
<proteinExistence type="predicted"/>
<protein>
    <recommendedName>
        <fullName evidence="7">Splicing factor 3A subunit 3</fullName>
    </recommendedName>
</protein>
<evidence type="ECO:0000259" key="3">
    <source>
        <dbReference type="Pfam" id="PF12108"/>
    </source>
</evidence>
<evidence type="ECO:0000313" key="5">
    <source>
        <dbReference type="EMBL" id="KAH3739064.1"/>
    </source>
</evidence>
<dbReference type="Proteomes" id="UP000828390">
    <property type="component" value="Unassembled WGS sequence"/>
</dbReference>
<keyword evidence="2" id="KW-0539">Nucleus</keyword>
<dbReference type="EMBL" id="JAIWYP010000011">
    <property type="protein sequence ID" value="KAH3739064.1"/>
    <property type="molecule type" value="Genomic_DNA"/>
</dbReference>
<sequence>METLLEQQRRYHEERERLMDAMTKETLFSAKPGRDQINKDHRTRNLVDRYAECTSELHELYEDKDGLRKEEVQALYGPNEFQEFYSRLKNLKDFHRKHPNEISVPMSVEFDEINKLKENADDNTNMVEFSDEEGYGKYLDLHECHTQFINLKGIEKIDYISYLSTFDHLFDVPKDKKNAAYKEYLQYLLDYMGGYIQRIKPLLDVQKEIDNIMIDFELQFSEGQFPGWPKETLGALAHTGAHLDLSAFSSWE</sequence>
<evidence type="ECO:0000256" key="2">
    <source>
        <dbReference type="ARBA" id="ARBA00023242"/>
    </source>
</evidence>
<dbReference type="Pfam" id="PF12108">
    <property type="entry name" value="SF3a60_bindingd"/>
    <property type="match status" value="1"/>
</dbReference>
<evidence type="ECO:0008006" key="7">
    <source>
        <dbReference type="Google" id="ProtNLM"/>
    </source>
</evidence>
<dbReference type="Pfam" id="PF16837">
    <property type="entry name" value="SF3A3"/>
    <property type="match status" value="1"/>
</dbReference>
<organism evidence="5 6">
    <name type="scientific">Dreissena polymorpha</name>
    <name type="common">Zebra mussel</name>
    <name type="synonym">Mytilus polymorpha</name>
    <dbReference type="NCBI Taxonomy" id="45954"/>
    <lineage>
        <taxon>Eukaryota</taxon>
        <taxon>Metazoa</taxon>
        <taxon>Spiralia</taxon>
        <taxon>Lophotrochozoa</taxon>
        <taxon>Mollusca</taxon>
        <taxon>Bivalvia</taxon>
        <taxon>Autobranchia</taxon>
        <taxon>Heteroconchia</taxon>
        <taxon>Euheterodonta</taxon>
        <taxon>Imparidentia</taxon>
        <taxon>Neoheterodontei</taxon>
        <taxon>Myida</taxon>
        <taxon>Dreissenoidea</taxon>
        <taxon>Dreissenidae</taxon>
        <taxon>Dreissena</taxon>
    </lineage>
</organism>
<dbReference type="GO" id="GO:0003723">
    <property type="term" value="F:RNA binding"/>
    <property type="evidence" value="ECO:0007669"/>
    <property type="project" value="TreeGrafter"/>
</dbReference>
<reference evidence="5" key="2">
    <citation type="submission" date="2020-11" db="EMBL/GenBank/DDBJ databases">
        <authorList>
            <person name="McCartney M.A."/>
            <person name="Auch B."/>
            <person name="Kono T."/>
            <person name="Mallez S."/>
            <person name="Becker A."/>
            <person name="Gohl D.M."/>
            <person name="Silverstein K.A.T."/>
            <person name="Koren S."/>
            <person name="Bechman K.B."/>
            <person name="Herman A."/>
            <person name="Abrahante J.E."/>
            <person name="Garbe J."/>
        </authorList>
    </citation>
    <scope>NUCLEOTIDE SEQUENCE</scope>
    <source>
        <strain evidence="5">Duluth1</strain>
        <tissue evidence="5">Whole animal</tissue>
    </source>
</reference>
<dbReference type="GO" id="GO:0005681">
    <property type="term" value="C:spliceosomal complex"/>
    <property type="evidence" value="ECO:0007669"/>
    <property type="project" value="TreeGrafter"/>
</dbReference>
<dbReference type="GO" id="GO:0000398">
    <property type="term" value="P:mRNA splicing, via spliceosome"/>
    <property type="evidence" value="ECO:0007669"/>
    <property type="project" value="TreeGrafter"/>
</dbReference>
<feature type="domain" description="Splicing factor SF3a60 binding" evidence="3">
    <location>
        <begin position="77"/>
        <end position="100"/>
    </location>
</feature>
<dbReference type="InterPro" id="IPR021966">
    <property type="entry name" value="SF3a60_bindingd"/>
</dbReference>
<evidence type="ECO:0000313" key="6">
    <source>
        <dbReference type="Proteomes" id="UP000828390"/>
    </source>
</evidence>
<name>A0A9D4D6H3_DREPO</name>
<dbReference type="InterPro" id="IPR031774">
    <property type="entry name" value="SF3A3_dom"/>
</dbReference>
<dbReference type="PANTHER" id="PTHR12786">
    <property type="entry name" value="SPLICING FACTOR SF3A-RELATED"/>
    <property type="match status" value="1"/>
</dbReference>
<gene>
    <name evidence="5" type="ORF">DPMN_045710</name>
</gene>
<dbReference type="AlphaFoldDB" id="A0A9D4D6H3"/>
<comment type="caution">
    <text evidence="5">The sequence shown here is derived from an EMBL/GenBank/DDBJ whole genome shotgun (WGS) entry which is preliminary data.</text>
</comment>
<dbReference type="PANTHER" id="PTHR12786:SF2">
    <property type="entry name" value="SPLICING FACTOR 3A SUBUNIT 3"/>
    <property type="match status" value="1"/>
</dbReference>